<name>A0A3P1STF8_9GAMM</name>
<reference evidence="1 2" key="1">
    <citation type="submission" date="2018-11" db="EMBL/GenBank/DDBJ databases">
        <title>The draft genome sequence of Amphritea balenae JAMM 1525T.</title>
        <authorList>
            <person name="Fang Z."/>
            <person name="Zhang Y."/>
            <person name="Han X."/>
        </authorList>
    </citation>
    <scope>NUCLEOTIDE SEQUENCE [LARGE SCALE GENOMIC DNA]</scope>
    <source>
        <strain evidence="1 2">JAMM 1525</strain>
    </source>
</reference>
<dbReference type="Pfam" id="PF08859">
    <property type="entry name" value="DGC"/>
    <property type="match status" value="1"/>
</dbReference>
<evidence type="ECO:0000313" key="1">
    <source>
        <dbReference type="EMBL" id="RRD00487.1"/>
    </source>
</evidence>
<protein>
    <submittedName>
        <fullName evidence="1">Zinc-binding protein</fullName>
    </submittedName>
</protein>
<accession>A0A3P1STF8</accession>
<gene>
    <name evidence="1" type="ORF">EHS89_05180</name>
</gene>
<sequence>MKKRDVLPLIYACSGCSNVAQLANDVALHFDHSGKAEMSCIAGVGGGVPALVRIAQSGRPVIAIDGCQLHCTEACLNNAGVTPEHHFRLYDLDYKKRKKQTASEAQFAEVVGLVDAVL</sequence>
<dbReference type="OrthoDB" id="2111735at2"/>
<proteinExistence type="predicted"/>
<evidence type="ECO:0000313" key="2">
    <source>
        <dbReference type="Proteomes" id="UP000267535"/>
    </source>
</evidence>
<dbReference type="PIRSF" id="PIRSF037181">
    <property type="entry name" value="DGC"/>
    <property type="match status" value="1"/>
</dbReference>
<comment type="caution">
    <text evidence="1">The sequence shown here is derived from an EMBL/GenBank/DDBJ whole genome shotgun (WGS) entry which is preliminary data.</text>
</comment>
<dbReference type="EMBL" id="RQXV01000002">
    <property type="protein sequence ID" value="RRD00487.1"/>
    <property type="molecule type" value="Genomic_DNA"/>
</dbReference>
<dbReference type="AlphaFoldDB" id="A0A3P1STF8"/>
<dbReference type="InterPro" id="IPR014958">
    <property type="entry name" value="DGC"/>
</dbReference>
<keyword evidence="2" id="KW-1185">Reference proteome</keyword>
<dbReference type="Proteomes" id="UP000267535">
    <property type="component" value="Unassembled WGS sequence"/>
</dbReference>
<organism evidence="1 2">
    <name type="scientific">Amphritea balenae</name>
    <dbReference type="NCBI Taxonomy" id="452629"/>
    <lineage>
        <taxon>Bacteria</taxon>
        <taxon>Pseudomonadati</taxon>
        <taxon>Pseudomonadota</taxon>
        <taxon>Gammaproteobacteria</taxon>
        <taxon>Oceanospirillales</taxon>
        <taxon>Oceanospirillaceae</taxon>
        <taxon>Amphritea</taxon>
    </lineage>
</organism>